<dbReference type="AlphaFoldDB" id="A0A1V4HJG8"/>
<comment type="caution">
    <text evidence="1">The sequence shown here is derived from an EMBL/GenBank/DDBJ whole genome shotgun (WGS) entry which is preliminary data.</text>
</comment>
<evidence type="ECO:0000313" key="2">
    <source>
        <dbReference type="Proteomes" id="UP000190626"/>
    </source>
</evidence>
<reference evidence="2" key="1">
    <citation type="submission" date="2016-07" db="EMBL/GenBank/DDBJ databases">
        <authorList>
            <person name="Florea S."/>
            <person name="Webb J.S."/>
            <person name="Jaromczyk J."/>
            <person name="Schardl C.L."/>
        </authorList>
    </citation>
    <scope>NUCLEOTIDE SEQUENCE [LARGE SCALE GENOMIC DNA]</scope>
    <source>
        <strain evidence="2">CY1</strain>
    </source>
</reference>
<gene>
    <name evidence="1" type="ORF">BC351_25890</name>
</gene>
<dbReference type="OrthoDB" id="1680380at2"/>
<organism evidence="1 2">
    <name type="scientific">Paenibacillus ferrarius</name>
    <dbReference type="NCBI Taxonomy" id="1469647"/>
    <lineage>
        <taxon>Bacteria</taxon>
        <taxon>Bacillati</taxon>
        <taxon>Bacillota</taxon>
        <taxon>Bacilli</taxon>
        <taxon>Bacillales</taxon>
        <taxon>Paenibacillaceae</taxon>
        <taxon>Paenibacillus</taxon>
    </lineage>
</organism>
<evidence type="ECO:0000313" key="1">
    <source>
        <dbReference type="EMBL" id="OPH56854.1"/>
    </source>
</evidence>
<name>A0A1V4HJG8_9BACL</name>
<dbReference type="Proteomes" id="UP000190626">
    <property type="component" value="Unassembled WGS sequence"/>
</dbReference>
<dbReference type="RefSeq" id="WP_079413846.1">
    <property type="nucleotide sequence ID" value="NZ_MBTG01000014.1"/>
</dbReference>
<proteinExistence type="predicted"/>
<accession>A0A1V4HJG8</accession>
<dbReference type="EMBL" id="MBTG01000014">
    <property type="protein sequence ID" value="OPH56854.1"/>
    <property type="molecule type" value="Genomic_DNA"/>
</dbReference>
<protein>
    <recommendedName>
        <fullName evidence="3">Formylmethanofuran dehydrogenase subunit E domain-containing protein</fullName>
    </recommendedName>
</protein>
<dbReference type="STRING" id="1469647.BC351_25890"/>
<keyword evidence="2" id="KW-1185">Reference proteome</keyword>
<sequence length="174" mass="19098">MSFVKVKDRGEVLTLQFSELRNYHGKLALMAIGVGFRAVQAALAELYGDEAPERSTLSVISGHAGPGFRDAFEYTTRAVSRGAYTVDVHYPVAQYDPHRPQSYAYVISDSQGASVEIALKADFLPAVFYDYLKKGREGTMTAEDTAANEQLKAALCEKALSLPQSELLEVKRLS</sequence>
<evidence type="ECO:0008006" key="3">
    <source>
        <dbReference type="Google" id="ProtNLM"/>
    </source>
</evidence>